<dbReference type="GeneID" id="111017335"/>
<dbReference type="AlphaFoldDB" id="A0A6J1D5W5"/>
<dbReference type="SUPFAM" id="SSF48371">
    <property type="entry name" value="ARM repeat"/>
    <property type="match status" value="1"/>
</dbReference>
<feature type="domain" description="PUM-HD" evidence="5">
    <location>
        <begin position="87"/>
        <end position="431"/>
    </location>
</feature>
<dbReference type="PANTHER" id="PTHR12537:SF129">
    <property type="entry name" value="PUMILIO HOMOLOG 15-LIKE"/>
    <property type="match status" value="1"/>
</dbReference>
<evidence type="ECO:0000256" key="3">
    <source>
        <dbReference type="ARBA" id="ARBA00022884"/>
    </source>
</evidence>
<protein>
    <submittedName>
        <fullName evidence="7">Pumilio homolog 12-like</fullName>
    </submittedName>
</protein>
<dbReference type="PROSITE" id="PS50303">
    <property type="entry name" value="PUM_HD"/>
    <property type="match status" value="1"/>
</dbReference>
<dbReference type="InterPro" id="IPR016024">
    <property type="entry name" value="ARM-type_fold"/>
</dbReference>
<dbReference type="SMART" id="SM00025">
    <property type="entry name" value="Pumilio"/>
    <property type="match status" value="6"/>
</dbReference>
<organism evidence="6 7">
    <name type="scientific">Momordica charantia</name>
    <name type="common">Bitter gourd</name>
    <name type="synonym">Balsam pear</name>
    <dbReference type="NCBI Taxonomy" id="3673"/>
    <lineage>
        <taxon>Eukaryota</taxon>
        <taxon>Viridiplantae</taxon>
        <taxon>Streptophyta</taxon>
        <taxon>Embryophyta</taxon>
        <taxon>Tracheophyta</taxon>
        <taxon>Spermatophyta</taxon>
        <taxon>Magnoliopsida</taxon>
        <taxon>eudicotyledons</taxon>
        <taxon>Gunneridae</taxon>
        <taxon>Pentapetalae</taxon>
        <taxon>rosids</taxon>
        <taxon>fabids</taxon>
        <taxon>Cucurbitales</taxon>
        <taxon>Cucurbitaceae</taxon>
        <taxon>Momordiceae</taxon>
        <taxon>Momordica</taxon>
    </lineage>
</organism>
<evidence type="ECO:0000256" key="1">
    <source>
        <dbReference type="ARBA" id="ARBA00022737"/>
    </source>
</evidence>
<keyword evidence="2" id="KW-0810">Translation regulation</keyword>
<dbReference type="Gene3D" id="1.25.10.10">
    <property type="entry name" value="Leucine-rich Repeat Variant"/>
    <property type="match status" value="1"/>
</dbReference>
<dbReference type="OrthoDB" id="668540at2759"/>
<feature type="repeat" description="Pumilio" evidence="4">
    <location>
        <begin position="367"/>
        <end position="405"/>
    </location>
</feature>
<proteinExistence type="predicted"/>
<dbReference type="InterPro" id="IPR001313">
    <property type="entry name" value="Pumilio_RNA-bd_rpt"/>
</dbReference>
<dbReference type="GO" id="GO:0003729">
    <property type="term" value="F:mRNA binding"/>
    <property type="evidence" value="ECO:0007669"/>
    <property type="project" value="TreeGrafter"/>
</dbReference>
<dbReference type="Pfam" id="PF00806">
    <property type="entry name" value="PUF"/>
    <property type="match status" value="4"/>
</dbReference>
<dbReference type="RefSeq" id="XP_022148742.1">
    <property type="nucleotide sequence ID" value="XM_022293050.1"/>
</dbReference>
<dbReference type="PROSITE" id="PS50302">
    <property type="entry name" value="PUM"/>
    <property type="match status" value="1"/>
</dbReference>
<evidence type="ECO:0000256" key="2">
    <source>
        <dbReference type="ARBA" id="ARBA00022845"/>
    </source>
</evidence>
<dbReference type="PANTHER" id="PTHR12537">
    <property type="entry name" value="RNA BINDING PROTEIN PUMILIO-RELATED"/>
    <property type="match status" value="1"/>
</dbReference>
<dbReference type="InterPro" id="IPR011989">
    <property type="entry name" value="ARM-like"/>
</dbReference>
<dbReference type="GO" id="GO:0006417">
    <property type="term" value="P:regulation of translation"/>
    <property type="evidence" value="ECO:0007669"/>
    <property type="project" value="UniProtKB-KW"/>
</dbReference>
<dbReference type="KEGG" id="mcha:111017335"/>
<dbReference type="GO" id="GO:0005737">
    <property type="term" value="C:cytoplasm"/>
    <property type="evidence" value="ECO:0007669"/>
    <property type="project" value="TreeGrafter"/>
</dbReference>
<keyword evidence="1" id="KW-0677">Repeat</keyword>
<gene>
    <name evidence="7" type="primary">LOC111017335</name>
</gene>
<keyword evidence="6" id="KW-1185">Reference proteome</keyword>
<keyword evidence="3" id="KW-0694">RNA-binding</keyword>
<evidence type="ECO:0000256" key="4">
    <source>
        <dbReference type="PROSITE-ProRule" id="PRU00317"/>
    </source>
</evidence>
<accession>A0A6J1D5W5</accession>
<evidence type="ECO:0000313" key="7">
    <source>
        <dbReference type="RefSeq" id="XP_022148742.1"/>
    </source>
</evidence>
<dbReference type="InterPro" id="IPR033133">
    <property type="entry name" value="PUM-HD"/>
</dbReference>
<evidence type="ECO:0000259" key="5">
    <source>
        <dbReference type="PROSITE" id="PS50303"/>
    </source>
</evidence>
<reference evidence="7" key="1">
    <citation type="submission" date="2025-08" db="UniProtKB">
        <authorList>
            <consortium name="RefSeq"/>
        </authorList>
    </citation>
    <scope>IDENTIFICATION</scope>
    <source>
        <strain evidence="7">OHB3-1</strain>
    </source>
</reference>
<name>A0A6J1D5W5_MOMCH</name>
<evidence type="ECO:0000313" key="6">
    <source>
        <dbReference type="Proteomes" id="UP000504603"/>
    </source>
</evidence>
<sequence length="443" mass="49559">MENQTPFQLPNYLTNGNRIFTNLNPSSSTSSIQALEAQLGRLQLLSSVAAVDVFDHSWPPYFMSNHVDSPNFFQPPMHNGVPNNFEAGSSRMWRSGAGEPFIRPSNGNVYGHGRGIRRMAMDGEGYRVVKRVIERGDLRETLNIVEGVKDCIHELMLHPLGNDVVQTLFRFCHEYFIKDLLLSLIGKQDLFLAVCLHSLGQKAVVKLLCRLSNPQHQLLFAVVISHHGVALAKSSGPGHDVLINCFRNLSRQDNEMILLEIAHNSLELAKDKNGCCILPFCILYAEGTLRGVLVTPLIQEARHLSTHFYANFVIQFLIELDQANIGARVIQVLRNKFVELCLSKAGSHVVEKCLGCGEDEAAGIIFEIMENKENWIQVFTNQYGNYVAQKALSVAKGEAYNLLVRAIKSQQHILEFHPYGRSVVAAAVKRKRRSSISNPQCLN</sequence>
<dbReference type="Proteomes" id="UP000504603">
    <property type="component" value="Unplaced"/>
</dbReference>